<dbReference type="InterPro" id="IPR004292">
    <property type="entry name" value="L1-like"/>
</dbReference>
<feature type="region of interest" description="Disordered" evidence="1">
    <location>
        <begin position="22"/>
        <end position="41"/>
    </location>
</feature>
<sequence>MNLKERHFFFQMQSILKSLHSDSGRLEGAPMSTSPSLEGTQPELPLQAITEQMEKEESKVPQTNLFRDGKMNEHLRDLKYYSGKSVNLDEQTKLTPSDFREEYPCFSKGENFMKAATLKRDADFTEAYEVSAQDADNNFYRVILSRPETMFGLYYFENILKNLLKEPNNMALVRRLCTVAVEWSGRLKGFIPEITDEAHGWLRDLISLLAAICRSCITVEEQIAAINTSLVEMALNFSSAASVIPSAALGVQTRSILSSVVREILQNMCQIGICKDNYRAGLHFYADQPGITQSKYFSSLRDVLQSNGRNGF</sequence>
<dbReference type="Pfam" id="PF03052">
    <property type="entry name" value="Adeno_52K"/>
    <property type="match status" value="1"/>
</dbReference>
<evidence type="ECO:0000256" key="1">
    <source>
        <dbReference type="SAM" id="MobiDB-lite"/>
    </source>
</evidence>
<evidence type="ECO:0000313" key="2">
    <source>
        <dbReference type="EMBL" id="QER78600.1"/>
    </source>
</evidence>
<name>A0A5J6DD58_9ADEN</name>
<evidence type="ECO:0000313" key="3">
    <source>
        <dbReference type="Proteomes" id="UP000680608"/>
    </source>
</evidence>
<keyword evidence="3" id="KW-1185">Reference proteome</keyword>
<dbReference type="EMBL" id="MK695679">
    <property type="protein sequence ID" value="QER78600.1"/>
    <property type="molecule type" value="Genomic_DNA"/>
</dbReference>
<organism evidence="2 3">
    <name type="scientific">Psittacine adenovirus 5</name>
    <dbReference type="NCBI Taxonomy" id="2499624"/>
    <lineage>
        <taxon>Viruses</taxon>
        <taxon>Varidnaviria</taxon>
        <taxon>Bamfordvirae</taxon>
        <taxon>Preplasmiviricota</taxon>
        <taxon>Polisuviricotina</taxon>
        <taxon>Pharingeaviricetes</taxon>
        <taxon>Rowavirales</taxon>
        <taxon>Adenoviridae</taxon>
        <taxon>Siadenovirus</taxon>
        <taxon>Siadenovirus viridis</taxon>
        <taxon>Psittacine siadenovirus D</taxon>
    </lineage>
</organism>
<reference evidence="2 3" key="1">
    <citation type="submission" date="2019-03" db="EMBL/GenBank/DDBJ databases">
        <title>Histologic, ultrastructural, and complete genome sequence of a siadenovirus in a Pacific parrotlet (Forpus coelestis).</title>
        <authorList>
            <person name="Gregory C.R."/>
            <person name="Nilsen R.A."/>
            <person name="Linn S.C."/>
            <person name="Hokamp J.A."/>
            <person name="Cianciolo R.E."/>
            <person name="Ritchie B.W."/>
        </authorList>
    </citation>
    <scope>NUCLEOTIDE SEQUENCE [LARGE SCALE GENOMIC DNA]</scope>
    <source>
        <strain evidence="2">IDL19-3602</strain>
    </source>
</reference>
<proteinExistence type="predicted"/>
<accession>A0A5J6DD58</accession>
<protein>
    <submittedName>
        <fullName evidence="2">52K protein</fullName>
    </submittedName>
</protein>
<dbReference type="Proteomes" id="UP000680608">
    <property type="component" value="Segment"/>
</dbReference>